<keyword evidence="4" id="KW-0274">FAD</keyword>
<comment type="cofactor">
    <cofactor evidence="1">
        <name>FAD</name>
        <dbReference type="ChEBI" id="CHEBI:57692"/>
    </cofactor>
</comment>
<dbReference type="Gene3D" id="3.30.465.10">
    <property type="match status" value="1"/>
</dbReference>
<dbReference type="PROSITE" id="PS51387">
    <property type="entry name" value="FAD_PCMH"/>
    <property type="match status" value="1"/>
</dbReference>
<dbReference type="SUPFAM" id="SSF56176">
    <property type="entry name" value="FAD-binding/transporter-associated domain-like"/>
    <property type="match status" value="1"/>
</dbReference>
<accession>A0A4Q9GYH9</accession>
<dbReference type="InterPro" id="IPR006094">
    <property type="entry name" value="Oxid_FAD_bind_N"/>
</dbReference>
<keyword evidence="5" id="KW-0560">Oxidoreductase</keyword>
<comment type="caution">
    <text evidence="7">The sequence shown here is derived from an EMBL/GenBank/DDBJ whole genome shotgun (WGS) entry which is preliminary data.</text>
</comment>
<dbReference type="Proteomes" id="UP000294194">
    <property type="component" value="Unassembled WGS sequence"/>
</dbReference>
<feature type="domain" description="FAD-binding PCMH-type" evidence="6">
    <location>
        <begin position="41"/>
        <end position="211"/>
    </location>
</feature>
<evidence type="ECO:0000256" key="4">
    <source>
        <dbReference type="ARBA" id="ARBA00022827"/>
    </source>
</evidence>
<keyword evidence="3" id="KW-0285">Flavoprotein</keyword>
<dbReference type="Gene3D" id="3.40.462.20">
    <property type="match status" value="1"/>
</dbReference>
<evidence type="ECO:0000313" key="8">
    <source>
        <dbReference type="Proteomes" id="UP000294194"/>
    </source>
</evidence>
<evidence type="ECO:0000256" key="2">
    <source>
        <dbReference type="ARBA" id="ARBA00005466"/>
    </source>
</evidence>
<evidence type="ECO:0000256" key="5">
    <source>
        <dbReference type="ARBA" id="ARBA00023002"/>
    </source>
</evidence>
<dbReference type="GO" id="GO:0016491">
    <property type="term" value="F:oxidoreductase activity"/>
    <property type="evidence" value="ECO:0007669"/>
    <property type="project" value="UniProtKB-KW"/>
</dbReference>
<dbReference type="Pfam" id="PF01565">
    <property type="entry name" value="FAD_binding_4"/>
    <property type="match status" value="1"/>
</dbReference>
<sequence length="469" mass="48906">MPRACPLRSVDVMTTQHTAPLASSPGEPGYTDAIAAFNLLPSITPARTVVARSALDAQAAIRYATERGRPVSVITTGHSLGSSQPLDGALLVRTAFEATVRVDPLRRTAQIPAGATWADVVAAATPHGLVALHGSSGTVGAIGYLLRGGLSFYGREFGIAANSITSITIALADSSIVTASATSDAELFWALRGGGGGFGIVLEIEIELRPMWKVLTGITIWDSTHAADIIPRWLDWAKTAPPEISTSLRVLNLPPLPGIPPMLQGRQVIAIDGSVSIVGPNLLGQSVSIADELLAPLRASAEPILDTWDAVEPDALLLTHMDPPEPLPYIGDHFLVSGVDEADVTALLALIGPGSDSMLSAVEFRQLGGAIAEPSAAGGAFDRTGAEHAFLVVAAIGGPATVEAQHATMAAARAALSHRDTGYTAPTFVESTDQPSRTFDDYTAARVESIRSRVDPTGLFSLMVSRANR</sequence>
<proteinExistence type="inferred from homology"/>
<evidence type="ECO:0000259" key="6">
    <source>
        <dbReference type="PROSITE" id="PS51387"/>
    </source>
</evidence>
<organism evidence="7 8">
    <name type="scientific">Glaciihabitans arcticus</name>
    <dbReference type="NCBI Taxonomy" id="2668039"/>
    <lineage>
        <taxon>Bacteria</taxon>
        <taxon>Bacillati</taxon>
        <taxon>Actinomycetota</taxon>
        <taxon>Actinomycetes</taxon>
        <taxon>Micrococcales</taxon>
        <taxon>Microbacteriaceae</taxon>
        <taxon>Glaciihabitans</taxon>
    </lineage>
</organism>
<evidence type="ECO:0000256" key="3">
    <source>
        <dbReference type="ARBA" id="ARBA00022630"/>
    </source>
</evidence>
<dbReference type="InterPro" id="IPR050416">
    <property type="entry name" value="FAD-linked_Oxidoreductase"/>
</dbReference>
<dbReference type="AlphaFoldDB" id="A0A4Q9GYH9"/>
<dbReference type="InterPro" id="IPR016167">
    <property type="entry name" value="FAD-bd_PCMH_sub1"/>
</dbReference>
<dbReference type="EMBL" id="SISG01000001">
    <property type="protein sequence ID" value="TBN58297.1"/>
    <property type="molecule type" value="Genomic_DNA"/>
</dbReference>
<dbReference type="PANTHER" id="PTHR42973:SF39">
    <property type="entry name" value="FAD-BINDING PCMH-TYPE DOMAIN-CONTAINING PROTEIN"/>
    <property type="match status" value="1"/>
</dbReference>
<comment type="similarity">
    <text evidence="2">Belongs to the oxygen-dependent FAD-linked oxidoreductase family.</text>
</comment>
<protein>
    <submittedName>
        <fullName evidence="7">FAD-binding oxidoreductase</fullName>
    </submittedName>
</protein>
<gene>
    <name evidence="7" type="ORF">EYE40_13340</name>
</gene>
<name>A0A4Q9GYH9_9MICO</name>
<dbReference type="GO" id="GO:0071949">
    <property type="term" value="F:FAD binding"/>
    <property type="evidence" value="ECO:0007669"/>
    <property type="project" value="InterPro"/>
</dbReference>
<evidence type="ECO:0000256" key="1">
    <source>
        <dbReference type="ARBA" id="ARBA00001974"/>
    </source>
</evidence>
<dbReference type="Gene3D" id="3.30.43.10">
    <property type="entry name" value="Uridine Diphospho-n-acetylenolpyruvylglucosamine Reductase, domain 2"/>
    <property type="match status" value="1"/>
</dbReference>
<keyword evidence="8" id="KW-1185">Reference proteome</keyword>
<dbReference type="InterPro" id="IPR036318">
    <property type="entry name" value="FAD-bd_PCMH-like_sf"/>
</dbReference>
<dbReference type="PANTHER" id="PTHR42973">
    <property type="entry name" value="BINDING OXIDOREDUCTASE, PUTATIVE (AFU_ORTHOLOGUE AFUA_1G17690)-RELATED"/>
    <property type="match status" value="1"/>
</dbReference>
<evidence type="ECO:0000313" key="7">
    <source>
        <dbReference type="EMBL" id="TBN58297.1"/>
    </source>
</evidence>
<dbReference type="InterPro" id="IPR016169">
    <property type="entry name" value="FAD-bd_PCMH_sub2"/>
</dbReference>
<dbReference type="InterPro" id="IPR016166">
    <property type="entry name" value="FAD-bd_PCMH"/>
</dbReference>
<reference evidence="8" key="1">
    <citation type="submission" date="2019-02" db="EMBL/GenBank/DDBJ databases">
        <title>Glaciihabitans arcticus sp. nov., a psychrotolerant bacterium isolated from polar soil.</title>
        <authorList>
            <person name="Dahal R.H."/>
        </authorList>
    </citation>
    <scope>NUCLEOTIDE SEQUENCE [LARGE SCALE GENOMIC DNA]</scope>
    <source>
        <strain evidence="8">RP-3-7</strain>
    </source>
</reference>